<gene>
    <name evidence="1" type="ORF">PR048_009541</name>
</gene>
<organism evidence="1 2">
    <name type="scientific">Dryococelus australis</name>
    <dbReference type="NCBI Taxonomy" id="614101"/>
    <lineage>
        <taxon>Eukaryota</taxon>
        <taxon>Metazoa</taxon>
        <taxon>Ecdysozoa</taxon>
        <taxon>Arthropoda</taxon>
        <taxon>Hexapoda</taxon>
        <taxon>Insecta</taxon>
        <taxon>Pterygota</taxon>
        <taxon>Neoptera</taxon>
        <taxon>Polyneoptera</taxon>
        <taxon>Phasmatodea</taxon>
        <taxon>Verophasmatodea</taxon>
        <taxon>Anareolatae</taxon>
        <taxon>Phasmatidae</taxon>
        <taxon>Eurycanthinae</taxon>
        <taxon>Dryococelus</taxon>
    </lineage>
</organism>
<proteinExistence type="predicted"/>
<reference evidence="1 2" key="1">
    <citation type="submission" date="2023-02" db="EMBL/GenBank/DDBJ databases">
        <title>LHISI_Scaffold_Assembly.</title>
        <authorList>
            <person name="Stuart O.P."/>
            <person name="Cleave R."/>
            <person name="Magrath M.J.L."/>
            <person name="Mikheyev A.S."/>
        </authorList>
    </citation>
    <scope>NUCLEOTIDE SEQUENCE [LARGE SCALE GENOMIC DNA]</scope>
    <source>
        <strain evidence="1">Daus_M_001</strain>
        <tissue evidence="1">Leg muscle</tissue>
    </source>
</reference>
<dbReference type="EMBL" id="JARBHB010000003">
    <property type="protein sequence ID" value="KAJ8890035.1"/>
    <property type="molecule type" value="Genomic_DNA"/>
</dbReference>
<evidence type="ECO:0008006" key="3">
    <source>
        <dbReference type="Google" id="ProtNLM"/>
    </source>
</evidence>
<evidence type="ECO:0000313" key="1">
    <source>
        <dbReference type="EMBL" id="KAJ8890035.1"/>
    </source>
</evidence>
<protein>
    <recommendedName>
        <fullName evidence="3">Reverse transcriptase</fullName>
    </recommendedName>
</protein>
<comment type="caution">
    <text evidence="1">The sequence shown here is derived from an EMBL/GenBank/DDBJ whole genome shotgun (WGS) entry which is preliminary data.</text>
</comment>
<name>A0ABQ9I189_9NEOP</name>
<evidence type="ECO:0000313" key="2">
    <source>
        <dbReference type="Proteomes" id="UP001159363"/>
    </source>
</evidence>
<keyword evidence="2" id="KW-1185">Reference proteome</keyword>
<sequence>MEKAGIPEKLIRPTRICVKGSKSRARVKTGIKQGDCLPPLLFNLALEKAINRVAEMETGLQ</sequence>
<accession>A0ABQ9I189</accession>
<dbReference type="Proteomes" id="UP001159363">
    <property type="component" value="Chromosome 3"/>
</dbReference>